<gene>
    <name evidence="2" type="ORF">CTOB1V02_LOCUS786</name>
</gene>
<feature type="compositionally biased region" description="Polar residues" evidence="1">
    <location>
        <begin position="86"/>
        <end position="106"/>
    </location>
</feature>
<feature type="compositionally biased region" description="Acidic residues" evidence="1">
    <location>
        <begin position="192"/>
        <end position="208"/>
    </location>
</feature>
<proteinExistence type="predicted"/>
<feature type="compositionally biased region" description="Low complexity" evidence="1">
    <location>
        <begin position="220"/>
        <end position="230"/>
    </location>
</feature>
<dbReference type="AlphaFoldDB" id="A0A7R8W101"/>
<feature type="compositionally biased region" description="Low complexity" evidence="1">
    <location>
        <begin position="170"/>
        <end position="188"/>
    </location>
</feature>
<feature type="region of interest" description="Disordered" evidence="1">
    <location>
        <begin position="170"/>
        <end position="230"/>
    </location>
</feature>
<feature type="region of interest" description="Disordered" evidence="1">
    <location>
        <begin position="86"/>
        <end position="133"/>
    </location>
</feature>
<protein>
    <submittedName>
        <fullName evidence="2">Uncharacterized protein</fullName>
    </submittedName>
</protein>
<reference evidence="2" key="1">
    <citation type="submission" date="2020-11" db="EMBL/GenBank/DDBJ databases">
        <authorList>
            <person name="Tran Van P."/>
        </authorList>
    </citation>
    <scope>NUCLEOTIDE SEQUENCE</scope>
</reference>
<accession>A0A7R8W101</accession>
<sequence length="230" mass="24407">MSSSLEQRYEVTNEERTVLIPALVLLISSPMITLSFPAVGQSGSGVSTNHVGSSGHVSHQAKETPTITVADVLYYLLLERAESVSKQETLSKPADTTGSHTPQVETAVSPDAGKKTVVPESETTTEAQKTDNKLREEEFWANVIASLYAAGYGQQPTKTGTAAVKEQASAVEVKPVEPVTPAAPAASKDAADAEEPEEPEEPDVEEPDVPEKPENSFVLSRSSSSEETGL</sequence>
<evidence type="ECO:0000256" key="1">
    <source>
        <dbReference type="SAM" id="MobiDB-lite"/>
    </source>
</evidence>
<name>A0A7R8W101_9CRUS</name>
<evidence type="ECO:0000313" key="2">
    <source>
        <dbReference type="EMBL" id="CAD7222789.1"/>
    </source>
</evidence>
<dbReference type="EMBL" id="OB660105">
    <property type="protein sequence ID" value="CAD7222789.1"/>
    <property type="molecule type" value="Genomic_DNA"/>
</dbReference>
<organism evidence="2">
    <name type="scientific">Cyprideis torosa</name>
    <dbReference type="NCBI Taxonomy" id="163714"/>
    <lineage>
        <taxon>Eukaryota</taxon>
        <taxon>Metazoa</taxon>
        <taxon>Ecdysozoa</taxon>
        <taxon>Arthropoda</taxon>
        <taxon>Crustacea</taxon>
        <taxon>Oligostraca</taxon>
        <taxon>Ostracoda</taxon>
        <taxon>Podocopa</taxon>
        <taxon>Podocopida</taxon>
        <taxon>Cytherocopina</taxon>
        <taxon>Cytheroidea</taxon>
        <taxon>Cytherideidae</taxon>
        <taxon>Cyprideis</taxon>
    </lineage>
</organism>